<evidence type="ECO:0000313" key="3">
    <source>
        <dbReference type="Proteomes" id="UP000059680"/>
    </source>
</evidence>
<keyword evidence="3" id="KW-1185">Reference proteome</keyword>
<dbReference type="PaxDb" id="39947-A0A0P0WJY8"/>
<evidence type="ECO:0000256" key="1">
    <source>
        <dbReference type="SAM" id="MobiDB-lite"/>
    </source>
</evidence>
<sequence>MKGELVSYLRCLASSVELWSRGAVEVVSGKAWRLEAASAGRRTAVCWAPVRGRGVRPAALRSAASRTRVAGAGGRRAEMRAAGGRRPAAGGGGGATGCGQGLRQRAG</sequence>
<reference evidence="2 3" key="2">
    <citation type="journal article" date="2013" name="Plant Cell Physiol.">
        <title>Rice Annotation Project Database (RAP-DB): an integrative and interactive database for rice genomics.</title>
        <authorList>
            <person name="Sakai H."/>
            <person name="Lee S.S."/>
            <person name="Tanaka T."/>
            <person name="Numa H."/>
            <person name="Kim J."/>
            <person name="Kawahara Y."/>
            <person name="Wakimoto H."/>
            <person name="Yang C.C."/>
            <person name="Iwamoto M."/>
            <person name="Abe T."/>
            <person name="Yamada Y."/>
            <person name="Muto A."/>
            <person name="Inokuchi H."/>
            <person name="Ikemura T."/>
            <person name="Matsumoto T."/>
            <person name="Sasaki T."/>
            <person name="Itoh T."/>
        </authorList>
    </citation>
    <scope>NUCLEOTIDE SEQUENCE [LARGE SCALE GENOMIC DNA]</scope>
    <source>
        <strain evidence="3">cv. Nipponbare</strain>
    </source>
</reference>
<gene>
    <name evidence="2" type="ordered locus">Os05g0234000</name>
    <name evidence="2" type="ORF">OSNPB_050234000</name>
</gene>
<proteinExistence type="predicted"/>
<protein>
    <submittedName>
        <fullName evidence="2">Os05g0234000 protein</fullName>
    </submittedName>
</protein>
<dbReference type="InParanoid" id="A0A0P0WJY8"/>
<dbReference type="AlphaFoldDB" id="A0A0P0WJY8"/>
<dbReference type="Proteomes" id="UP000059680">
    <property type="component" value="Chromosome 5"/>
</dbReference>
<reference evidence="2 3" key="3">
    <citation type="journal article" date="2013" name="Rice">
        <title>Improvement of the Oryza sativa Nipponbare reference genome using next generation sequence and optical map data.</title>
        <authorList>
            <person name="Kawahara Y."/>
            <person name="de la Bastide M."/>
            <person name="Hamilton J.P."/>
            <person name="Kanamori H."/>
            <person name="McCombie W.R."/>
            <person name="Ouyang S."/>
            <person name="Schwartz D.C."/>
            <person name="Tanaka T."/>
            <person name="Wu J."/>
            <person name="Zhou S."/>
            <person name="Childs K.L."/>
            <person name="Davidson R.M."/>
            <person name="Lin H."/>
            <person name="Quesada-Ocampo L."/>
            <person name="Vaillancourt B."/>
            <person name="Sakai H."/>
            <person name="Lee S.S."/>
            <person name="Kim J."/>
            <person name="Numa H."/>
            <person name="Itoh T."/>
            <person name="Buell C.R."/>
            <person name="Matsumoto T."/>
        </authorList>
    </citation>
    <scope>NUCLEOTIDE SEQUENCE [LARGE SCALE GENOMIC DNA]</scope>
    <source>
        <strain evidence="3">cv. Nipponbare</strain>
    </source>
</reference>
<organism evidence="2 3">
    <name type="scientific">Oryza sativa subsp. japonica</name>
    <name type="common">Rice</name>
    <dbReference type="NCBI Taxonomy" id="39947"/>
    <lineage>
        <taxon>Eukaryota</taxon>
        <taxon>Viridiplantae</taxon>
        <taxon>Streptophyta</taxon>
        <taxon>Embryophyta</taxon>
        <taxon>Tracheophyta</taxon>
        <taxon>Spermatophyta</taxon>
        <taxon>Magnoliopsida</taxon>
        <taxon>Liliopsida</taxon>
        <taxon>Poales</taxon>
        <taxon>Poaceae</taxon>
        <taxon>BOP clade</taxon>
        <taxon>Oryzoideae</taxon>
        <taxon>Oryzeae</taxon>
        <taxon>Oryzinae</taxon>
        <taxon>Oryza</taxon>
        <taxon>Oryza sativa</taxon>
    </lineage>
</organism>
<name>A0A0P0WJY8_ORYSJ</name>
<evidence type="ECO:0000313" key="2">
    <source>
        <dbReference type="EMBL" id="BAS92932.1"/>
    </source>
</evidence>
<dbReference type="EMBL" id="AP014961">
    <property type="protein sequence ID" value="BAS92932.1"/>
    <property type="molecule type" value="Genomic_DNA"/>
</dbReference>
<feature type="compositionally biased region" description="Gly residues" evidence="1">
    <location>
        <begin position="89"/>
        <end position="100"/>
    </location>
</feature>
<feature type="region of interest" description="Disordered" evidence="1">
    <location>
        <begin position="66"/>
        <end position="107"/>
    </location>
</feature>
<accession>A0A0P0WJY8</accession>
<reference evidence="3" key="1">
    <citation type="journal article" date="2005" name="Nature">
        <title>The map-based sequence of the rice genome.</title>
        <authorList>
            <consortium name="International rice genome sequencing project (IRGSP)"/>
            <person name="Matsumoto T."/>
            <person name="Wu J."/>
            <person name="Kanamori H."/>
            <person name="Katayose Y."/>
            <person name="Fujisawa M."/>
            <person name="Namiki N."/>
            <person name="Mizuno H."/>
            <person name="Yamamoto K."/>
            <person name="Antonio B.A."/>
            <person name="Baba T."/>
            <person name="Sakata K."/>
            <person name="Nagamura Y."/>
            <person name="Aoki H."/>
            <person name="Arikawa K."/>
            <person name="Arita K."/>
            <person name="Bito T."/>
            <person name="Chiden Y."/>
            <person name="Fujitsuka N."/>
            <person name="Fukunaka R."/>
            <person name="Hamada M."/>
            <person name="Harada C."/>
            <person name="Hayashi A."/>
            <person name="Hijishita S."/>
            <person name="Honda M."/>
            <person name="Hosokawa S."/>
            <person name="Ichikawa Y."/>
            <person name="Idonuma A."/>
            <person name="Iijima M."/>
            <person name="Ikeda M."/>
            <person name="Ikeno M."/>
            <person name="Ito K."/>
            <person name="Ito S."/>
            <person name="Ito T."/>
            <person name="Ito Y."/>
            <person name="Ito Y."/>
            <person name="Iwabuchi A."/>
            <person name="Kamiya K."/>
            <person name="Karasawa W."/>
            <person name="Kurita K."/>
            <person name="Katagiri S."/>
            <person name="Kikuta A."/>
            <person name="Kobayashi H."/>
            <person name="Kobayashi N."/>
            <person name="Machita K."/>
            <person name="Maehara T."/>
            <person name="Masukawa M."/>
            <person name="Mizubayashi T."/>
            <person name="Mukai Y."/>
            <person name="Nagasaki H."/>
            <person name="Nagata Y."/>
            <person name="Naito S."/>
            <person name="Nakashima M."/>
            <person name="Nakama Y."/>
            <person name="Nakamichi Y."/>
            <person name="Nakamura M."/>
            <person name="Meguro A."/>
            <person name="Negishi M."/>
            <person name="Ohta I."/>
            <person name="Ohta T."/>
            <person name="Okamoto M."/>
            <person name="Ono N."/>
            <person name="Saji S."/>
            <person name="Sakaguchi M."/>
            <person name="Sakai K."/>
            <person name="Shibata M."/>
            <person name="Shimokawa T."/>
            <person name="Song J."/>
            <person name="Takazaki Y."/>
            <person name="Terasawa K."/>
            <person name="Tsugane M."/>
            <person name="Tsuji K."/>
            <person name="Ueda S."/>
            <person name="Waki K."/>
            <person name="Yamagata H."/>
            <person name="Yamamoto M."/>
            <person name="Yamamoto S."/>
            <person name="Yamane H."/>
            <person name="Yoshiki S."/>
            <person name="Yoshihara R."/>
            <person name="Yukawa K."/>
            <person name="Zhong H."/>
            <person name="Yano M."/>
            <person name="Yuan Q."/>
            <person name="Ouyang S."/>
            <person name="Liu J."/>
            <person name="Jones K.M."/>
            <person name="Gansberger K."/>
            <person name="Moffat K."/>
            <person name="Hill J."/>
            <person name="Bera J."/>
            <person name="Fadrosh D."/>
            <person name="Jin S."/>
            <person name="Johri S."/>
            <person name="Kim M."/>
            <person name="Overton L."/>
            <person name="Reardon M."/>
            <person name="Tsitrin T."/>
            <person name="Vuong H."/>
            <person name="Weaver B."/>
            <person name="Ciecko A."/>
            <person name="Tallon L."/>
            <person name="Jackson J."/>
            <person name="Pai G."/>
            <person name="Aken S.V."/>
            <person name="Utterback T."/>
            <person name="Reidmuller S."/>
            <person name="Feldblyum T."/>
            <person name="Hsiao J."/>
            <person name="Zismann V."/>
            <person name="Iobst S."/>
            <person name="de Vazeille A.R."/>
            <person name="Buell C.R."/>
            <person name="Ying K."/>
            <person name="Li Y."/>
            <person name="Lu T."/>
            <person name="Huang Y."/>
            <person name="Zhao Q."/>
            <person name="Feng Q."/>
            <person name="Zhang L."/>
            <person name="Zhu J."/>
            <person name="Weng Q."/>
            <person name="Mu J."/>
            <person name="Lu Y."/>
            <person name="Fan D."/>
            <person name="Liu Y."/>
            <person name="Guan J."/>
            <person name="Zhang Y."/>
            <person name="Yu S."/>
            <person name="Liu X."/>
            <person name="Zhang Y."/>
            <person name="Hong G."/>
            <person name="Han B."/>
            <person name="Choisne N."/>
            <person name="Demange N."/>
            <person name="Orjeda G."/>
            <person name="Samain S."/>
            <person name="Cattolico L."/>
            <person name="Pelletier E."/>
            <person name="Couloux A."/>
            <person name="Segurens B."/>
            <person name="Wincker P."/>
            <person name="D'Hont A."/>
            <person name="Scarpelli C."/>
            <person name="Weissenbach J."/>
            <person name="Salanoubat M."/>
            <person name="Quetier F."/>
            <person name="Yu Y."/>
            <person name="Kim H.R."/>
            <person name="Rambo T."/>
            <person name="Currie J."/>
            <person name="Collura K."/>
            <person name="Luo M."/>
            <person name="Yang T."/>
            <person name="Ammiraju J.S.S."/>
            <person name="Engler F."/>
            <person name="Soderlund C."/>
            <person name="Wing R.A."/>
            <person name="Palmer L.E."/>
            <person name="de la Bastide M."/>
            <person name="Spiegel L."/>
            <person name="Nascimento L."/>
            <person name="Zutavern T."/>
            <person name="O'Shaughnessy A."/>
            <person name="Dike S."/>
            <person name="Dedhia N."/>
            <person name="Preston R."/>
            <person name="Balija V."/>
            <person name="McCombie W.R."/>
            <person name="Chow T."/>
            <person name="Chen H."/>
            <person name="Chung M."/>
            <person name="Chen C."/>
            <person name="Shaw J."/>
            <person name="Wu H."/>
            <person name="Hsiao K."/>
            <person name="Chao Y."/>
            <person name="Chu M."/>
            <person name="Cheng C."/>
            <person name="Hour A."/>
            <person name="Lee P."/>
            <person name="Lin S."/>
            <person name="Lin Y."/>
            <person name="Liou J."/>
            <person name="Liu S."/>
            <person name="Hsing Y."/>
            <person name="Raghuvanshi S."/>
            <person name="Mohanty A."/>
            <person name="Bharti A.K."/>
            <person name="Gaur A."/>
            <person name="Gupta V."/>
            <person name="Kumar D."/>
            <person name="Ravi V."/>
            <person name="Vij S."/>
            <person name="Kapur A."/>
            <person name="Khurana P."/>
            <person name="Khurana P."/>
            <person name="Khurana J.P."/>
            <person name="Tyagi A.K."/>
            <person name="Gaikwad K."/>
            <person name="Singh A."/>
            <person name="Dalal V."/>
            <person name="Srivastava S."/>
            <person name="Dixit A."/>
            <person name="Pal A.K."/>
            <person name="Ghazi I.A."/>
            <person name="Yadav M."/>
            <person name="Pandit A."/>
            <person name="Bhargava A."/>
            <person name="Sureshbabu K."/>
            <person name="Batra K."/>
            <person name="Sharma T.R."/>
            <person name="Mohapatra T."/>
            <person name="Singh N.K."/>
            <person name="Messing J."/>
            <person name="Nelson A.B."/>
            <person name="Fuks G."/>
            <person name="Kavchok S."/>
            <person name="Keizer G."/>
            <person name="Linton E."/>
            <person name="Llaca V."/>
            <person name="Song R."/>
            <person name="Tanyolac B."/>
            <person name="Young S."/>
            <person name="Ho-Il K."/>
            <person name="Hahn J.H."/>
            <person name="Sangsakoo G."/>
            <person name="Vanavichit A."/>
            <person name="de Mattos Luiz.A.T."/>
            <person name="Zimmer P.D."/>
            <person name="Malone G."/>
            <person name="Dellagostin O."/>
            <person name="de Oliveira A.C."/>
            <person name="Bevan M."/>
            <person name="Bancroft I."/>
            <person name="Minx P."/>
            <person name="Cordum H."/>
            <person name="Wilson R."/>
            <person name="Cheng Z."/>
            <person name="Jin W."/>
            <person name="Jiang J."/>
            <person name="Leong S.A."/>
            <person name="Iwama H."/>
            <person name="Gojobori T."/>
            <person name="Itoh T."/>
            <person name="Niimura Y."/>
            <person name="Fujii Y."/>
            <person name="Habara T."/>
            <person name="Sakai H."/>
            <person name="Sato Y."/>
            <person name="Wilson G."/>
            <person name="Kumar K."/>
            <person name="McCouch S."/>
            <person name="Juretic N."/>
            <person name="Hoen D."/>
            <person name="Wright S."/>
            <person name="Bruskiewich R."/>
            <person name="Bureau T."/>
            <person name="Miyao A."/>
            <person name="Hirochika H."/>
            <person name="Nishikawa T."/>
            <person name="Kadowaki K."/>
            <person name="Sugiura M."/>
            <person name="Burr B."/>
            <person name="Sasaki T."/>
        </authorList>
    </citation>
    <scope>NUCLEOTIDE SEQUENCE [LARGE SCALE GENOMIC DNA]</scope>
    <source>
        <strain evidence="3">cv. Nipponbare</strain>
    </source>
</reference>